<evidence type="ECO:0000256" key="11">
    <source>
        <dbReference type="ARBA" id="ARBA00023159"/>
    </source>
</evidence>
<dbReference type="SMART" id="SM00478">
    <property type="entry name" value="ENDO3c"/>
    <property type="match status" value="1"/>
</dbReference>
<dbReference type="EMBL" id="JAAMOZ010000001">
    <property type="protein sequence ID" value="NIH57934.1"/>
    <property type="molecule type" value="Genomic_DNA"/>
</dbReference>
<dbReference type="SUPFAM" id="SSF46689">
    <property type="entry name" value="Homeodomain-like"/>
    <property type="match status" value="1"/>
</dbReference>
<evidence type="ECO:0000259" key="14">
    <source>
        <dbReference type="PROSITE" id="PS01124"/>
    </source>
</evidence>
<dbReference type="Gene3D" id="3.30.310.20">
    <property type="entry name" value="DNA-3-methyladenine glycosylase AlkA, N-terminal domain"/>
    <property type="match status" value="1"/>
</dbReference>
<keyword evidence="6" id="KW-0479">Metal-binding</keyword>
<feature type="domain" description="HTH araC/xylS-type" evidence="14">
    <location>
        <begin position="85"/>
        <end position="183"/>
    </location>
</feature>
<evidence type="ECO:0000256" key="8">
    <source>
        <dbReference type="ARBA" id="ARBA00022833"/>
    </source>
</evidence>
<dbReference type="SUPFAM" id="SSF48150">
    <property type="entry name" value="DNA-glycosylase"/>
    <property type="match status" value="1"/>
</dbReference>
<dbReference type="Gene3D" id="3.40.10.10">
    <property type="entry name" value="DNA Methylphosphotriester Repair Domain"/>
    <property type="match status" value="1"/>
</dbReference>
<keyword evidence="12" id="KW-0804">Transcription</keyword>
<organism evidence="15 16">
    <name type="scientific">Brooklawnia cerclae</name>
    <dbReference type="NCBI Taxonomy" id="349934"/>
    <lineage>
        <taxon>Bacteria</taxon>
        <taxon>Bacillati</taxon>
        <taxon>Actinomycetota</taxon>
        <taxon>Actinomycetes</taxon>
        <taxon>Propionibacteriales</taxon>
        <taxon>Propionibacteriaceae</taxon>
        <taxon>Brooklawnia</taxon>
    </lineage>
</organism>
<dbReference type="InterPro" id="IPR010316">
    <property type="entry name" value="AlkA_N"/>
</dbReference>
<dbReference type="SMART" id="SM00342">
    <property type="entry name" value="HTH_ARAC"/>
    <property type="match status" value="1"/>
</dbReference>
<evidence type="ECO:0000256" key="6">
    <source>
        <dbReference type="ARBA" id="ARBA00022723"/>
    </source>
</evidence>
<keyword evidence="7" id="KW-0227">DNA damage</keyword>
<evidence type="ECO:0000256" key="3">
    <source>
        <dbReference type="ARBA" id="ARBA00012000"/>
    </source>
</evidence>
<evidence type="ECO:0000256" key="5">
    <source>
        <dbReference type="ARBA" id="ARBA00022679"/>
    </source>
</evidence>
<dbReference type="Pfam" id="PF02805">
    <property type="entry name" value="Ada_Zn_binding"/>
    <property type="match status" value="1"/>
</dbReference>
<dbReference type="SMART" id="SM01009">
    <property type="entry name" value="AlkA_N"/>
    <property type="match status" value="1"/>
</dbReference>
<dbReference type="PROSITE" id="PS01124">
    <property type="entry name" value="HTH_ARAC_FAMILY_2"/>
    <property type="match status" value="1"/>
</dbReference>
<keyword evidence="15" id="KW-0326">Glycosidase</keyword>
<dbReference type="InterPro" id="IPR009057">
    <property type="entry name" value="Homeodomain-like_sf"/>
</dbReference>
<dbReference type="InterPro" id="IPR004026">
    <property type="entry name" value="Ada_DNA_repair_Zn-bd"/>
</dbReference>
<dbReference type="Gene3D" id="1.10.340.30">
    <property type="entry name" value="Hypothetical protein, domain 2"/>
    <property type="match status" value="1"/>
</dbReference>
<dbReference type="CDD" id="cd00056">
    <property type="entry name" value="ENDO3c"/>
    <property type="match status" value="1"/>
</dbReference>
<evidence type="ECO:0000256" key="12">
    <source>
        <dbReference type="ARBA" id="ARBA00023163"/>
    </source>
</evidence>
<protein>
    <recommendedName>
        <fullName evidence="3">DNA-3-methyladenine glycosylase II</fullName>
        <ecNumber evidence="3">3.2.2.21</ecNumber>
    </recommendedName>
</protein>
<evidence type="ECO:0000256" key="4">
    <source>
        <dbReference type="ARBA" id="ARBA00022603"/>
    </source>
</evidence>
<dbReference type="InterPro" id="IPR035451">
    <property type="entry name" value="Ada-like_dom_sf"/>
</dbReference>
<dbReference type="SUPFAM" id="SSF57884">
    <property type="entry name" value="Ada DNA repair protein, N-terminal domain (N-Ada 10)"/>
    <property type="match status" value="1"/>
</dbReference>
<evidence type="ECO:0000256" key="2">
    <source>
        <dbReference type="ARBA" id="ARBA00001947"/>
    </source>
</evidence>
<evidence type="ECO:0000256" key="13">
    <source>
        <dbReference type="ARBA" id="ARBA00023204"/>
    </source>
</evidence>
<dbReference type="EC" id="3.2.2.21" evidence="3"/>
<dbReference type="GO" id="GO:0003905">
    <property type="term" value="F:alkylbase DNA N-glycosylase activity"/>
    <property type="evidence" value="ECO:0007669"/>
    <property type="project" value="UniProtKB-EC"/>
</dbReference>
<dbReference type="PANTHER" id="PTHR43003">
    <property type="entry name" value="DNA-3-METHYLADENINE GLYCOSYLASE"/>
    <property type="match status" value="1"/>
</dbReference>
<evidence type="ECO:0000256" key="7">
    <source>
        <dbReference type="ARBA" id="ARBA00022763"/>
    </source>
</evidence>
<dbReference type="Pfam" id="PF06029">
    <property type="entry name" value="AlkA_N"/>
    <property type="match status" value="1"/>
</dbReference>
<keyword evidence="13" id="KW-0234">DNA repair</keyword>
<keyword evidence="10" id="KW-0238">DNA-binding</keyword>
<dbReference type="RefSeq" id="WP_167168456.1">
    <property type="nucleotide sequence ID" value="NZ_BAAAOO010000007.1"/>
</dbReference>
<keyword evidence="9" id="KW-0805">Transcription regulation</keyword>
<evidence type="ECO:0000256" key="1">
    <source>
        <dbReference type="ARBA" id="ARBA00000086"/>
    </source>
</evidence>
<dbReference type="PROSITE" id="PS00041">
    <property type="entry name" value="HTH_ARAC_FAMILY_1"/>
    <property type="match status" value="1"/>
</dbReference>
<dbReference type="PANTHER" id="PTHR43003:SF13">
    <property type="entry name" value="DNA-3-METHYLADENINE GLYCOSYLASE 2"/>
    <property type="match status" value="1"/>
</dbReference>
<keyword evidence="4" id="KW-0489">Methyltransferase</keyword>
<dbReference type="InterPro" id="IPR051912">
    <property type="entry name" value="Alkylbase_DNA_Glycosylase/TA"/>
</dbReference>
<comment type="catalytic activity">
    <reaction evidence="1">
        <text>Hydrolysis of alkylated DNA, releasing 3-methyladenine, 3-methylguanine, 7-methylguanine and 7-methyladenine.</text>
        <dbReference type="EC" id="3.2.2.21"/>
    </reaction>
</comment>
<dbReference type="InterPro" id="IPR037046">
    <property type="entry name" value="AlkA_N_sf"/>
</dbReference>
<comment type="cofactor">
    <cofactor evidence="2">
        <name>Zn(2+)</name>
        <dbReference type="ChEBI" id="CHEBI:29105"/>
    </cofactor>
</comment>
<keyword evidence="11" id="KW-0010">Activator</keyword>
<keyword evidence="5" id="KW-0808">Transferase</keyword>
<evidence type="ECO:0000313" key="15">
    <source>
        <dbReference type="EMBL" id="NIH57934.1"/>
    </source>
</evidence>
<evidence type="ECO:0000313" key="16">
    <source>
        <dbReference type="Proteomes" id="UP000749311"/>
    </source>
</evidence>
<name>A0ABX0SHP6_9ACTN</name>
<keyword evidence="16" id="KW-1185">Reference proteome</keyword>
<keyword evidence="8" id="KW-0862">Zinc</keyword>
<dbReference type="InterPro" id="IPR018062">
    <property type="entry name" value="HTH_AraC-typ_CS"/>
</dbReference>
<keyword evidence="15" id="KW-0378">Hydrolase</keyword>
<accession>A0ABX0SHP6</accession>
<dbReference type="Gene3D" id="1.10.10.60">
    <property type="entry name" value="Homeodomain-like"/>
    <property type="match status" value="1"/>
</dbReference>
<dbReference type="InterPro" id="IPR003265">
    <property type="entry name" value="HhH-GPD_domain"/>
</dbReference>
<evidence type="ECO:0000256" key="10">
    <source>
        <dbReference type="ARBA" id="ARBA00023125"/>
    </source>
</evidence>
<dbReference type="Proteomes" id="UP000749311">
    <property type="component" value="Unassembled WGS sequence"/>
</dbReference>
<dbReference type="InterPro" id="IPR011257">
    <property type="entry name" value="DNA_glycosylase"/>
</dbReference>
<dbReference type="Pfam" id="PF12833">
    <property type="entry name" value="HTH_18"/>
    <property type="match status" value="1"/>
</dbReference>
<dbReference type="InterPro" id="IPR018060">
    <property type="entry name" value="HTH_AraC"/>
</dbReference>
<dbReference type="SUPFAM" id="SSF55945">
    <property type="entry name" value="TATA-box binding protein-like"/>
    <property type="match status" value="1"/>
</dbReference>
<gene>
    <name evidence="15" type="ORF">FB473_002579</name>
</gene>
<evidence type="ECO:0000256" key="9">
    <source>
        <dbReference type="ARBA" id="ARBA00023015"/>
    </source>
</evidence>
<sequence>MDFDERYRAVTSRDRRFDGQFVMAVRTTGIYCRPSCPARTPKPTNVEFFPTSAAAHLAGYRACRRCLPEAMPGSPAWNLREDVAARAMRLIADGVVEREGVSGLARRLGYSERQLGRVLVAELGAGPLALARAHRAHTARQLIVSTTMRMSDLAFAAGFASIRQFNETVAEVFGMSPTQLRERSRAGGRAGHGEGLGGDVRVVLPYREPIDVRGLFGWFGTRAVDGLESVTGNSYRRSLRIGRRAAVVEIVDTGTRLEASMRVEDLADLPVVVSRVRRLLDLDADPAGADAALAADPRLAPMVAAAPGIRIPGAAGPEEAIVRALIGQQISVAAARTHLQRLVDGLGEPLPSRIARTGGDGRPEVTRLFPAPSAIAEDGADFLSGPRARIDTVVRVCEAMAAGDLELGVDDTRESLAETLRPVKGVGPWTVDYLAMRLLGHPDVLLTSDAAMRAGARRTGLGDSELAIARQVAPVAPWRSYLTMHLWRASTQKGQHP</sequence>
<reference evidence="15 16" key="1">
    <citation type="submission" date="2020-02" db="EMBL/GenBank/DDBJ databases">
        <title>Sequencing the genomes of 1000 actinobacteria strains.</title>
        <authorList>
            <person name="Klenk H.-P."/>
        </authorList>
    </citation>
    <scope>NUCLEOTIDE SEQUENCE [LARGE SCALE GENOMIC DNA]</scope>
    <source>
        <strain evidence="15 16">DSM 19609</strain>
    </source>
</reference>
<comment type="caution">
    <text evidence="15">The sequence shown here is derived from an EMBL/GenBank/DDBJ whole genome shotgun (WGS) entry which is preliminary data.</text>
</comment>
<proteinExistence type="predicted"/>